<comment type="caution">
    <text evidence="2">The sequence shown here is derived from an EMBL/GenBank/DDBJ whole genome shotgun (WGS) entry which is preliminary data.</text>
</comment>
<dbReference type="EMBL" id="LICA01000243">
    <property type="protein sequence ID" value="KRO93520.1"/>
    <property type="molecule type" value="Genomic_DNA"/>
</dbReference>
<dbReference type="SUPFAM" id="SSF55718">
    <property type="entry name" value="SCP-like"/>
    <property type="match status" value="1"/>
</dbReference>
<proteinExistence type="predicted"/>
<dbReference type="Pfam" id="PF02036">
    <property type="entry name" value="SCP2"/>
    <property type="match status" value="1"/>
</dbReference>
<evidence type="ECO:0000313" key="3">
    <source>
        <dbReference type="Proteomes" id="UP000051213"/>
    </source>
</evidence>
<dbReference type="InterPro" id="IPR036527">
    <property type="entry name" value="SCP2_sterol-bd_dom_sf"/>
</dbReference>
<protein>
    <submittedName>
        <fullName evidence="2">Sterol-binding protein</fullName>
    </submittedName>
</protein>
<dbReference type="Gene3D" id="3.30.1050.10">
    <property type="entry name" value="SCP2 sterol-binding domain"/>
    <property type="match status" value="1"/>
</dbReference>
<sequence>MSLEIVTAGLQEKVGEDCGLGATLKFDFGDDGLIVLDATKVPNTISNEDADTQCTMVISIENFMEMADGNLDGTAAFMSGKLKIQGDMGIAMKLAPILA</sequence>
<dbReference type="Proteomes" id="UP000051213">
    <property type="component" value="Unassembled WGS sequence"/>
</dbReference>
<name>A0A0R2U8X2_9GAMM</name>
<reference evidence="2 3" key="1">
    <citation type="submission" date="2015-10" db="EMBL/GenBank/DDBJ databases">
        <title>Metagenome-Assembled Genomes uncover a global brackish microbiome.</title>
        <authorList>
            <person name="Hugerth L.W."/>
            <person name="Larsson J."/>
            <person name="Alneberg J."/>
            <person name="Lindh M.V."/>
            <person name="Legrand C."/>
            <person name="Pinhassi J."/>
            <person name="Andersson A.F."/>
        </authorList>
    </citation>
    <scope>NUCLEOTIDE SEQUENCE [LARGE SCALE GENOMIC DNA]</scope>
    <source>
        <strain evidence="2">BACL26 MAG-121220-bin70</strain>
    </source>
</reference>
<organism evidence="2 3">
    <name type="scientific">SAR92 bacterium BACL26 MAG-121220-bin70</name>
    <dbReference type="NCBI Taxonomy" id="1655626"/>
    <lineage>
        <taxon>Bacteria</taxon>
        <taxon>Pseudomonadati</taxon>
        <taxon>Pseudomonadota</taxon>
        <taxon>Gammaproteobacteria</taxon>
        <taxon>Cellvibrionales</taxon>
        <taxon>Porticoccaceae</taxon>
        <taxon>SAR92 clade</taxon>
    </lineage>
</organism>
<evidence type="ECO:0000259" key="1">
    <source>
        <dbReference type="Pfam" id="PF02036"/>
    </source>
</evidence>
<gene>
    <name evidence="2" type="ORF">ABS24_10340</name>
</gene>
<dbReference type="AlphaFoldDB" id="A0A0R2U8X2"/>
<evidence type="ECO:0000313" key="2">
    <source>
        <dbReference type="EMBL" id="KRO93520.1"/>
    </source>
</evidence>
<feature type="domain" description="SCP2" evidence="1">
    <location>
        <begin position="21"/>
        <end position="98"/>
    </location>
</feature>
<dbReference type="InterPro" id="IPR003033">
    <property type="entry name" value="SCP2_sterol-bd_dom"/>
</dbReference>
<accession>A0A0R2U8X2</accession>